<protein>
    <recommendedName>
        <fullName evidence="12">EamA domain-containing protein</fullName>
    </recommendedName>
</protein>
<dbReference type="InterPro" id="IPR037185">
    <property type="entry name" value="EmrE-like"/>
</dbReference>
<evidence type="ECO:0000256" key="3">
    <source>
        <dbReference type="ARBA" id="ARBA00022824"/>
    </source>
</evidence>
<feature type="transmembrane region" description="Helical" evidence="7">
    <location>
        <begin position="20"/>
        <end position="44"/>
    </location>
</feature>
<evidence type="ECO:0000256" key="7">
    <source>
        <dbReference type="SAM" id="Phobius"/>
    </source>
</evidence>
<proteinExistence type="predicted"/>
<evidence type="ECO:0000256" key="4">
    <source>
        <dbReference type="ARBA" id="ARBA00022989"/>
    </source>
</evidence>
<evidence type="ECO:0000256" key="6">
    <source>
        <dbReference type="SAM" id="MobiDB-lite"/>
    </source>
</evidence>
<dbReference type="SUPFAM" id="SSF103481">
    <property type="entry name" value="Multidrug resistance efflux transporter EmrE"/>
    <property type="match status" value="2"/>
</dbReference>
<feature type="transmembrane region" description="Helical" evidence="7">
    <location>
        <begin position="280"/>
        <end position="306"/>
    </location>
</feature>
<accession>A0ABR4ISY5</accession>
<dbReference type="PANTHER" id="PTHR23051:SF0">
    <property type="entry name" value="SOLUTE CARRIER FAMILY 35 MEMBER F5"/>
    <property type="match status" value="1"/>
</dbReference>
<evidence type="ECO:0008006" key="12">
    <source>
        <dbReference type="Google" id="ProtNLM"/>
    </source>
</evidence>
<keyword evidence="5 7" id="KW-0472">Membrane</keyword>
<feature type="domain" description="EamA" evidence="8">
    <location>
        <begin position="154"/>
        <end position="219"/>
    </location>
</feature>
<dbReference type="InterPro" id="IPR025016">
    <property type="entry name" value="DUF3955"/>
</dbReference>
<feature type="transmembrane region" description="Helical" evidence="7">
    <location>
        <begin position="247"/>
        <end position="268"/>
    </location>
</feature>
<feature type="region of interest" description="Disordered" evidence="6">
    <location>
        <begin position="394"/>
        <end position="417"/>
    </location>
</feature>
<dbReference type="EMBL" id="JBFXLS010000014">
    <property type="protein sequence ID" value="KAL2829977.1"/>
    <property type="molecule type" value="Genomic_DNA"/>
</dbReference>
<dbReference type="Proteomes" id="UP001610335">
    <property type="component" value="Unassembled WGS sequence"/>
</dbReference>
<name>A0ABR4ISY5_9EURO</name>
<feature type="transmembrane region" description="Helical" evidence="7">
    <location>
        <begin position="178"/>
        <end position="197"/>
    </location>
</feature>
<organism evidence="10 11">
    <name type="scientific">Aspergillus cavernicola</name>
    <dbReference type="NCBI Taxonomy" id="176166"/>
    <lineage>
        <taxon>Eukaryota</taxon>
        <taxon>Fungi</taxon>
        <taxon>Dikarya</taxon>
        <taxon>Ascomycota</taxon>
        <taxon>Pezizomycotina</taxon>
        <taxon>Eurotiomycetes</taxon>
        <taxon>Eurotiomycetidae</taxon>
        <taxon>Eurotiales</taxon>
        <taxon>Aspergillaceae</taxon>
        <taxon>Aspergillus</taxon>
        <taxon>Aspergillus subgen. Nidulantes</taxon>
    </lineage>
</organism>
<dbReference type="PANTHER" id="PTHR23051">
    <property type="entry name" value="SOLUTE CARRIER FAMILY 35, MEMBER F5"/>
    <property type="match status" value="1"/>
</dbReference>
<comment type="subcellular location">
    <subcellularLocation>
        <location evidence="1">Endoplasmic reticulum membrane</location>
        <topology evidence="1">Multi-pass membrane protein</topology>
    </subcellularLocation>
</comment>
<gene>
    <name evidence="10" type="ORF">BDW59DRAFT_141560</name>
</gene>
<dbReference type="Pfam" id="PF00892">
    <property type="entry name" value="EamA"/>
    <property type="match status" value="1"/>
</dbReference>
<dbReference type="Pfam" id="PF13127">
    <property type="entry name" value="DUF3955"/>
    <property type="match status" value="1"/>
</dbReference>
<feature type="compositionally biased region" description="Basic and acidic residues" evidence="6">
    <location>
        <begin position="394"/>
        <end position="404"/>
    </location>
</feature>
<keyword evidence="3" id="KW-0256">Endoplasmic reticulum</keyword>
<comment type="caution">
    <text evidence="10">The sequence shown here is derived from an EMBL/GenBank/DDBJ whole genome shotgun (WGS) entry which is preliminary data.</text>
</comment>
<keyword evidence="11" id="KW-1185">Reference proteome</keyword>
<feature type="transmembrane region" description="Helical" evidence="7">
    <location>
        <begin position="150"/>
        <end position="172"/>
    </location>
</feature>
<dbReference type="InterPro" id="IPR000620">
    <property type="entry name" value="EamA_dom"/>
</dbReference>
<feature type="domain" description="DUF3955" evidence="9">
    <location>
        <begin position="19"/>
        <end position="70"/>
    </location>
</feature>
<evidence type="ECO:0000256" key="5">
    <source>
        <dbReference type="ARBA" id="ARBA00023136"/>
    </source>
</evidence>
<evidence type="ECO:0000313" key="10">
    <source>
        <dbReference type="EMBL" id="KAL2829977.1"/>
    </source>
</evidence>
<reference evidence="10 11" key="1">
    <citation type="submission" date="2024-07" db="EMBL/GenBank/DDBJ databases">
        <title>Section-level genome sequencing and comparative genomics of Aspergillus sections Usti and Cavernicolus.</title>
        <authorList>
            <consortium name="Lawrence Berkeley National Laboratory"/>
            <person name="Nybo J.L."/>
            <person name="Vesth T.C."/>
            <person name="Theobald S."/>
            <person name="Frisvad J.C."/>
            <person name="Larsen T.O."/>
            <person name="Kjaerboelling I."/>
            <person name="Rothschild-Mancinelli K."/>
            <person name="Lyhne E.K."/>
            <person name="Kogle M.E."/>
            <person name="Barry K."/>
            <person name="Clum A."/>
            <person name="Na H."/>
            <person name="Ledsgaard L."/>
            <person name="Lin J."/>
            <person name="Lipzen A."/>
            <person name="Kuo A."/>
            <person name="Riley R."/>
            <person name="Mondo S."/>
            <person name="LaButti K."/>
            <person name="Haridas S."/>
            <person name="Pangalinan J."/>
            <person name="Salamov A.A."/>
            <person name="Simmons B.A."/>
            <person name="Magnuson J.K."/>
            <person name="Chen J."/>
            <person name="Drula E."/>
            <person name="Henrissat B."/>
            <person name="Wiebenga A."/>
            <person name="Lubbers R.J."/>
            <person name="Gomes A.C."/>
            <person name="Makela M.R."/>
            <person name="Stajich J."/>
            <person name="Grigoriev I.V."/>
            <person name="Mortensen U.H."/>
            <person name="De vries R.P."/>
            <person name="Baker S.E."/>
            <person name="Andersen M.R."/>
        </authorList>
    </citation>
    <scope>NUCLEOTIDE SEQUENCE [LARGE SCALE GENOMIC DNA]</scope>
    <source>
        <strain evidence="10 11">CBS 600.67</strain>
    </source>
</reference>
<evidence type="ECO:0000256" key="1">
    <source>
        <dbReference type="ARBA" id="ARBA00004477"/>
    </source>
</evidence>
<evidence type="ECO:0000259" key="8">
    <source>
        <dbReference type="Pfam" id="PF00892"/>
    </source>
</evidence>
<sequence>MEISSNTRGSQLAGAARRTLGIGLLLIVVIFWTASNFLASTIFADNTYSKPFFVTYLNTSIFILPLFTIVSNRLWGLFRAGKLYQVKSVENLLQQLDSNYSDAESERILYHDSDAGVESEDPEAWNPARSTDAAKGHGDRKLGLKATARLSFHFCLLWFTANYFSMACLQFTTVGSTTILTSTSGVWTLIFGAMIGVEKYTVRKLAGVVASLIGIILISRVDLSATDNTPGNDGGGRTFPSKTPGEIALGDAMAAFSAVIYGVYTIVLKRQVGDESRVNMQLFFGLVGLFNMVLLWPGFIILHISGAETFALPDTSRIWTIILVNALSSLLSDICWAYAMLLTSPLVVTVGLSLTIPLSLVGQIFLQGEYSTPLYWVGATVVFLSFLVVNRESHDDAGEGEGRDGGSYGVVPGERDE</sequence>
<feature type="transmembrane region" description="Helical" evidence="7">
    <location>
        <begin position="346"/>
        <end position="366"/>
    </location>
</feature>
<feature type="transmembrane region" description="Helical" evidence="7">
    <location>
        <begin position="56"/>
        <end position="75"/>
    </location>
</feature>
<evidence type="ECO:0000313" key="11">
    <source>
        <dbReference type="Proteomes" id="UP001610335"/>
    </source>
</evidence>
<feature type="transmembrane region" description="Helical" evidence="7">
    <location>
        <begin position="204"/>
        <end position="221"/>
    </location>
</feature>
<keyword evidence="4 7" id="KW-1133">Transmembrane helix</keyword>
<feature type="transmembrane region" description="Helical" evidence="7">
    <location>
        <begin position="318"/>
        <end position="339"/>
    </location>
</feature>
<evidence type="ECO:0000259" key="9">
    <source>
        <dbReference type="Pfam" id="PF13127"/>
    </source>
</evidence>
<keyword evidence="2 7" id="KW-0812">Transmembrane</keyword>
<feature type="transmembrane region" description="Helical" evidence="7">
    <location>
        <begin position="372"/>
        <end position="389"/>
    </location>
</feature>
<evidence type="ECO:0000256" key="2">
    <source>
        <dbReference type="ARBA" id="ARBA00022692"/>
    </source>
</evidence>